<name>A0A3D8JAQ7_9HELI</name>
<evidence type="ECO:0000313" key="1">
    <source>
        <dbReference type="EMBL" id="RDU74603.1"/>
    </source>
</evidence>
<proteinExistence type="predicted"/>
<gene>
    <name evidence="1" type="ORF">CQA57_00705</name>
</gene>
<keyword evidence="2" id="KW-1185">Reference proteome</keyword>
<accession>A0A3D8JAQ7</accession>
<dbReference type="OrthoDB" id="5339448at2"/>
<comment type="caution">
    <text evidence="1">The sequence shown here is derived from an EMBL/GenBank/DDBJ whole genome shotgun (WGS) entry which is preliminary data.</text>
</comment>
<organism evidence="1 2">
    <name type="scientific">Helicobacter anseris</name>
    <dbReference type="NCBI Taxonomy" id="375926"/>
    <lineage>
        <taxon>Bacteria</taxon>
        <taxon>Pseudomonadati</taxon>
        <taxon>Campylobacterota</taxon>
        <taxon>Epsilonproteobacteria</taxon>
        <taxon>Campylobacterales</taxon>
        <taxon>Helicobacteraceae</taxon>
        <taxon>Helicobacter</taxon>
    </lineage>
</organism>
<reference evidence="1 2" key="1">
    <citation type="submission" date="2018-04" db="EMBL/GenBank/DDBJ databases">
        <title>Novel Campyloabacter and Helicobacter Species and Strains.</title>
        <authorList>
            <person name="Mannion A.J."/>
            <person name="Shen Z."/>
            <person name="Fox J.G."/>
        </authorList>
    </citation>
    <scope>NUCLEOTIDE SEQUENCE [LARGE SCALE GENOMIC DNA]</scope>
    <source>
        <strain evidence="1 2">MIT 04-9362</strain>
    </source>
</reference>
<dbReference type="RefSeq" id="WP_115578312.1">
    <property type="nucleotide sequence ID" value="NZ_NXLX01000001.1"/>
</dbReference>
<dbReference type="AlphaFoldDB" id="A0A3D8JAQ7"/>
<evidence type="ECO:0000313" key="2">
    <source>
        <dbReference type="Proteomes" id="UP000256695"/>
    </source>
</evidence>
<sequence length="155" mass="17378">MNKKQSDLVLVATKTGVLYGFYENLILVDSKKETLKTLDALTKLWLEAKAKVSVERIFYARGPGSLSAIKLLHIFIQTLVVVSEIKAFAVDSFYFNKKGIIHAFGNQYFQKDEKGQIALIATTAQVGDDDFTLPQKLIPQDFNQPLEPLYVVPPV</sequence>
<dbReference type="Proteomes" id="UP000256695">
    <property type="component" value="Unassembled WGS sequence"/>
</dbReference>
<protein>
    <recommendedName>
        <fullName evidence="3">Gcp-like domain-containing protein</fullName>
    </recommendedName>
</protein>
<evidence type="ECO:0008006" key="3">
    <source>
        <dbReference type="Google" id="ProtNLM"/>
    </source>
</evidence>
<dbReference type="EMBL" id="NXLX01000001">
    <property type="protein sequence ID" value="RDU74603.1"/>
    <property type="molecule type" value="Genomic_DNA"/>
</dbReference>